<dbReference type="EMBL" id="RBLJ01000002">
    <property type="protein sequence ID" value="RKS59526.1"/>
    <property type="molecule type" value="Genomic_DNA"/>
</dbReference>
<sequence length="70" mass="7867">MTIFTDIGAAIEEARFRSGITGRSFAVLQCRYGSLKVIQDRIIRGKKHSVMFSTKYDKYHSVLPGVRDGS</sequence>
<name>A0ABX9SNC1_9GAMM</name>
<reference evidence="1 2" key="1">
    <citation type="submission" date="2018-10" db="EMBL/GenBank/DDBJ databases">
        <title>Genomic Encyclopedia of Archaeal and Bacterial Type Strains, Phase II (KMG-II): from individual species to whole genera.</title>
        <authorList>
            <person name="Goeker M."/>
        </authorList>
    </citation>
    <scope>NUCLEOTIDE SEQUENCE [LARGE SCALE GENOMIC DNA]</scope>
    <source>
        <strain evidence="1 2">DSM 15149</strain>
    </source>
</reference>
<evidence type="ECO:0000313" key="1">
    <source>
        <dbReference type="EMBL" id="RKS59526.1"/>
    </source>
</evidence>
<proteinExistence type="predicted"/>
<keyword evidence="2" id="KW-1185">Reference proteome</keyword>
<dbReference type="RefSeq" id="WP_041382223.1">
    <property type="nucleotide sequence ID" value="NZ_CAWLKN010000001.1"/>
</dbReference>
<gene>
    <name evidence="1" type="ORF">BDD30_1602</name>
</gene>
<evidence type="ECO:0000313" key="2">
    <source>
        <dbReference type="Proteomes" id="UP000280955"/>
    </source>
</evidence>
<organism evidence="1 2">
    <name type="scientific">Photorhabdus asymbiotica</name>
    <dbReference type="NCBI Taxonomy" id="291112"/>
    <lineage>
        <taxon>Bacteria</taxon>
        <taxon>Pseudomonadati</taxon>
        <taxon>Pseudomonadota</taxon>
        <taxon>Gammaproteobacteria</taxon>
        <taxon>Enterobacterales</taxon>
        <taxon>Morganellaceae</taxon>
        <taxon>Photorhabdus</taxon>
    </lineage>
</organism>
<dbReference type="Proteomes" id="UP000280955">
    <property type="component" value="Unassembled WGS sequence"/>
</dbReference>
<protein>
    <submittedName>
        <fullName evidence="1">Uncharacterized protein</fullName>
    </submittedName>
</protein>
<accession>A0ABX9SNC1</accession>
<comment type="caution">
    <text evidence="1">The sequence shown here is derived from an EMBL/GenBank/DDBJ whole genome shotgun (WGS) entry which is preliminary data.</text>
</comment>